<dbReference type="STRING" id="1068978.AMETH_5634"/>
<evidence type="ECO:0000313" key="20">
    <source>
        <dbReference type="EMBL" id="AIJ25726.1"/>
    </source>
</evidence>
<dbReference type="HOGENOM" id="CLU_037123_1_2_11"/>
<feature type="domain" description="Peptidase M50" evidence="19">
    <location>
        <begin position="57"/>
        <end position="130"/>
    </location>
</feature>
<organism evidence="20 21">
    <name type="scientific">Amycolatopsis methanolica 239</name>
    <dbReference type="NCBI Taxonomy" id="1068978"/>
    <lineage>
        <taxon>Bacteria</taxon>
        <taxon>Bacillati</taxon>
        <taxon>Actinomycetota</taxon>
        <taxon>Actinomycetes</taxon>
        <taxon>Pseudonocardiales</taxon>
        <taxon>Pseudonocardiaceae</taxon>
        <taxon>Amycolatopsis</taxon>
        <taxon>Amycolatopsis methanolica group</taxon>
    </lineage>
</organism>
<evidence type="ECO:0000256" key="12">
    <source>
        <dbReference type="ARBA" id="ARBA00023122"/>
    </source>
</evidence>
<feature type="domain" description="CBS" evidence="18">
    <location>
        <begin position="319"/>
        <end position="366"/>
    </location>
</feature>
<dbReference type="InterPro" id="IPR008915">
    <property type="entry name" value="Peptidase_M50"/>
</dbReference>
<gene>
    <name evidence="20" type="ORF">AMETH_5634</name>
</gene>
<evidence type="ECO:0000256" key="10">
    <source>
        <dbReference type="ARBA" id="ARBA00022989"/>
    </source>
</evidence>
<comment type="subcellular location">
    <subcellularLocation>
        <location evidence="1 14">Cell membrane</location>
        <topology evidence="1 14">Multi-pass membrane protein</topology>
    </subcellularLocation>
</comment>
<dbReference type="OrthoDB" id="9781963at2"/>
<keyword evidence="10 14" id="KW-1133">Transmembrane helix</keyword>
<evidence type="ECO:0000256" key="6">
    <source>
        <dbReference type="ARBA" id="ARBA00022723"/>
    </source>
</evidence>
<dbReference type="Pfam" id="PF00571">
    <property type="entry name" value="CBS"/>
    <property type="match status" value="2"/>
</dbReference>
<feature type="active site" evidence="15">
    <location>
        <position position="68"/>
    </location>
</feature>
<accession>A0A076N3F5</accession>
<feature type="domain" description="Peptidase M50" evidence="19">
    <location>
        <begin position="141"/>
        <end position="180"/>
    </location>
</feature>
<evidence type="ECO:0000256" key="11">
    <source>
        <dbReference type="ARBA" id="ARBA00023049"/>
    </source>
</evidence>
<dbReference type="PANTHER" id="PTHR39188:SF3">
    <property type="entry name" value="STAGE IV SPORULATION PROTEIN FB"/>
    <property type="match status" value="1"/>
</dbReference>
<protein>
    <recommendedName>
        <fullName evidence="14">Zinc metalloprotease</fullName>
    </recommendedName>
</protein>
<keyword evidence="13 14" id="KW-0472">Membrane</keyword>
<evidence type="ECO:0000256" key="3">
    <source>
        <dbReference type="ARBA" id="ARBA00022475"/>
    </source>
</evidence>
<dbReference type="EMBL" id="CP009110">
    <property type="protein sequence ID" value="AIJ25726.1"/>
    <property type="molecule type" value="Genomic_DNA"/>
</dbReference>
<dbReference type="CDD" id="cd06164">
    <property type="entry name" value="S2P-M50_SpoIVFB_CBS"/>
    <property type="match status" value="1"/>
</dbReference>
<evidence type="ECO:0000256" key="8">
    <source>
        <dbReference type="ARBA" id="ARBA00022801"/>
    </source>
</evidence>
<keyword evidence="21" id="KW-1185">Reference proteome</keyword>
<dbReference type="GO" id="GO:0008237">
    <property type="term" value="F:metallopeptidase activity"/>
    <property type="evidence" value="ECO:0007669"/>
    <property type="project" value="UniProtKB-UniRule"/>
</dbReference>
<dbReference type="InterPro" id="IPR000644">
    <property type="entry name" value="CBS_dom"/>
</dbReference>
<dbReference type="PANTHER" id="PTHR39188">
    <property type="entry name" value="MEMBRANE-ASSOCIATED ZINC METALLOPROTEASE M50B"/>
    <property type="match status" value="1"/>
</dbReference>
<feature type="region of interest" description="Disordered" evidence="17">
    <location>
        <begin position="382"/>
        <end position="401"/>
    </location>
</feature>
<dbReference type="InterPro" id="IPR016483">
    <property type="entry name" value="UCP006404_Pept_M50_CBS"/>
</dbReference>
<feature type="transmembrane region" description="Helical" evidence="14">
    <location>
        <begin position="46"/>
        <end position="67"/>
    </location>
</feature>
<keyword evidence="5 14" id="KW-0812">Transmembrane</keyword>
<keyword evidence="6 14" id="KW-0479">Metal-binding</keyword>
<dbReference type="GO" id="GO:0046872">
    <property type="term" value="F:metal ion binding"/>
    <property type="evidence" value="ECO:0007669"/>
    <property type="project" value="UniProtKB-UniRule"/>
</dbReference>
<dbReference type="Proteomes" id="UP000062973">
    <property type="component" value="Chromosome"/>
</dbReference>
<name>A0A076N3F5_AMYME</name>
<dbReference type="Gene3D" id="3.10.580.10">
    <property type="entry name" value="CBS-domain"/>
    <property type="match status" value="1"/>
</dbReference>
<keyword evidence="3 14" id="KW-1003">Cell membrane</keyword>
<keyword evidence="8 14" id="KW-0378">Hydrolase</keyword>
<dbReference type="PATRIC" id="fig|1068978.7.peg.6054"/>
<evidence type="ECO:0000256" key="16">
    <source>
        <dbReference type="PIRSR" id="PIRSR006404-2"/>
    </source>
</evidence>
<dbReference type="GO" id="GO:0005886">
    <property type="term" value="C:plasma membrane"/>
    <property type="evidence" value="ECO:0007669"/>
    <property type="project" value="UniProtKB-SubCell"/>
</dbReference>
<dbReference type="eggNOG" id="COG1994">
    <property type="taxonomic scope" value="Bacteria"/>
</dbReference>
<evidence type="ECO:0000259" key="18">
    <source>
        <dbReference type="Pfam" id="PF00571"/>
    </source>
</evidence>
<evidence type="ECO:0000256" key="15">
    <source>
        <dbReference type="PIRSR" id="PIRSR006404-1"/>
    </source>
</evidence>
<evidence type="ECO:0000256" key="17">
    <source>
        <dbReference type="SAM" id="MobiDB-lite"/>
    </source>
</evidence>
<keyword evidence="7" id="KW-0677">Repeat</keyword>
<keyword evidence="12" id="KW-0129">CBS domain</keyword>
<comment type="similarity">
    <text evidence="2 14">Belongs to the peptidase M50B family.</text>
</comment>
<dbReference type="InterPro" id="IPR046342">
    <property type="entry name" value="CBS_dom_sf"/>
</dbReference>
<dbReference type="PIRSF" id="PIRSF006404">
    <property type="entry name" value="UCP006404_Pept_M50_CBS"/>
    <property type="match status" value="1"/>
</dbReference>
<feature type="binding site" evidence="16">
    <location>
        <position position="165"/>
    </location>
    <ligand>
        <name>Zn(2+)</name>
        <dbReference type="ChEBI" id="CHEBI:29105"/>
        <note>catalytic</note>
    </ligand>
</feature>
<dbReference type="SUPFAM" id="SSF54631">
    <property type="entry name" value="CBS-domain pair"/>
    <property type="match status" value="1"/>
</dbReference>
<feature type="transmembrane region" description="Helical" evidence="14">
    <location>
        <begin position="12"/>
        <end position="34"/>
    </location>
</feature>
<proteinExistence type="inferred from homology"/>
<dbReference type="Pfam" id="PF02163">
    <property type="entry name" value="Peptidase_M50"/>
    <property type="match status" value="2"/>
</dbReference>
<keyword evidence="4 14" id="KW-0645">Protease</keyword>
<evidence type="ECO:0000256" key="9">
    <source>
        <dbReference type="ARBA" id="ARBA00022833"/>
    </source>
</evidence>
<feature type="transmembrane region" description="Helical" evidence="14">
    <location>
        <begin position="109"/>
        <end position="130"/>
    </location>
</feature>
<evidence type="ECO:0000256" key="2">
    <source>
        <dbReference type="ARBA" id="ARBA00007931"/>
    </source>
</evidence>
<dbReference type="GO" id="GO:0006508">
    <property type="term" value="P:proteolysis"/>
    <property type="evidence" value="ECO:0007669"/>
    <property type="project" value="UniProtKB-KW"/>
</dbReference>
<evidence type="ECO:0000256" key="13">
    <source>
        <dbReference type="ARBA" id="ARBA00023136"/>
    </source>
</evidence>
<sequence>MATTVWLGRFEGIRVGLHWSVFAMAGVLVVALPFTQWAPLAPVQGVFAYIVASLITAALFVVSLCAHELPHALVARRSGLEVREVTLWLLGGVTRLRGEPRSPGVEFRVAFAGPLMSLLLAAIFGFATWMTSPMGDSLSGAVLGYLAVLNLVLGVFNLIPVAPLDGCRVLRSILWAAWHDRHRATLGSARGARVLGFAVCALGVVTLLRGPIGLGVWPLLVGLFIVNLALAEERDAELGTSLAAMRVRDVMTMRPATAPAATTVAAFLRDNAMLRQHSAYPLVDPVGRFAGLVTLTRMRAVPPEQRPNTLLGEIACPPTEIPRATPDEPLLALLPRMSGCADGRALVFDADRLVGIVSPSDISRAVTLRGLGVDWHGGADVAVARSPSSPPLGRPAAQRWP</sequence>
<keyword evidence="11 14" id="KW-0482">Metalloprotease</keyword>
<evidence type="ECO:0000256" key="14">
    <source>
        <dbReference type="PIRNR" id="PIRNR006404"/>
    </source>
</evidence>
<feature type="domain" description="CBS" evidence="18">
    <location>
        <begin position="247"/>
        <end position="298"/>
    </location>
</feature>
<evidence type="ECO:0000256" key="1">
    <source>
        <dbReference type="ARBA" id="ARBA00004651"/>
    </source>
</evidence>
<reference evidence="20 21" key="1">
    <citation type="submission" date="2014-07" db="EMBL/GenBank/DDBJ databases">
        <title>Whole Genome Sequence of the Amycolatopsis methanolica 239.</title>
        <authorList>
            <person name="Tang B."/>
        </authorList>
    </citation>
    <scope>NUCLEOTIDE SEQUENCE [LARGE SCALE GENOMIC DNA]</scope>
    <source>
        <strain evidence="20 21">239</strain>
    </source>
</reference>
<feature type="binding site" evidence="16">
    <location>
        <position position="71"/>
    </location>
    <ligand>
        <name>Zn(2+)</name>
        <dbReference type="ChEBI" id="CHEBI:29105"/>
        <note>catalytic</note>
    </ligand>
</feature>
<feature type="binding site" evidence="16">
    <location>
        <position position="67"/>
    </location>
    <ligand>
        <name>Zn(2+)</name>
        <dbReference type="ChEBI" id="CHEBI:29105"/>
        <note>catalytic</note>
    </ligand>
</feature>
<evidence type="ECO:0000313" key="21">
    <source>
        <dbReference type="Proteomes" id="UP000062973"/>
    </source>
</evidence>
<feature type="transmembrane region" description="Helical" evidence="14">
    <location>
        <begin position="191"/>
        <end position="208"/>
    </location>
</feature>
<dbReference type="AlphaFoldDB" id="A0A076N3F5"/>
<dbReference type="eggNOG" id="COG0517">
    <property type="taxonomic scope" value="Bacteria"/>
</dbReference>
<evidence type="ECO:0000256" key="5">
    <source>
        <dbReference type="ARBA" id="ARBA00022692"/>
    </source>
</evidence>
<dbReference type="KEGG" id="amq:AMETH_5634"/>
<comment type="cofactor">
    <cofactor evidence="14 16">
        <name>Zn(2+)</name>
        <dbReference type="ChEBI" id="CHEBI:29105"/>
    </cofactor>
    <text evidence="14 16">Binds 1 zinc ion per subunit.</text>
</comment>
<feature type="transmembrane region" description="Helical" evidence="14">
    <location>
        <begin position="142"/>
        <end position="162"/>
    </location>
</feature>
<evidence type="ECO:0000259" key="19">
    <source>
        <dbReference type="Pfam" id="PF02163"/>
    </source>
</evidence>
<keyword evidence="9 14" id="KW-0862">Zinc</keyword>
<dbReference type="RefSeq" id="WP_017984566.1">
    <property type="nucleotide sequence ID" value="NZ_AQUL01000001.1"/>
</dbReference>
<evidence type="ECO:0000256" key="4">
    <source>
        <dbReference type="ARBA" id="ARBA00022670"/>
    </source>
</evidence>
<evidence type="ECO:0000256" key="7">
    <source>
        <dbReference type="ARBA" id="ARBA00022737"/>
    </source>
</evidence>